<keyword evidence="1" id="KW-0614">Plasmid</keyword>
<reference evidence="1 2" key="1">
    <citation type="journal article" date="2012" name="J. Bacteriol.">
        <title>Whole-Genome Sequences of Borrelia bissettii, Borrelia valaisiana, and Borrelia spielmanii.</title>
        <authorList>
            <person name="Schutzer S.E."/>
            <person name="Fraser-Liggett C.M."/>
            <person name="Qiu W.G."/>
            <person name="Kraiczy P."/>
            <person name="Mongodin E.F."/>
            <person name="Dunn J.J."/>
            <person name="Luft B.J."/>
            <person name="Casjens S.R."/>
        </authorList>
    </citation>
    <scope>NUCLEOTIDE SEQUENCE [LARGE SCALE GENOMIC DNA]</scope>
    <source>
        <strain evidence="1 2">VS116</strain>
        <plasmid evidence="1">VS116_lp25</plasmid>
    </source>
</reference>
<dbReference type="HOGENOM" id="CLU_3133004_0_0_12"/>
<dbReference type="AlphaFoldDB" id="C0R8S9"/>
<sequence length="49" mass="5859">MSNINTKDCYNSFLLFGLIIFQRSFKFPIKSYNENNNDIVKHMIIILFL</sequence>
<dbReference type="Proteomes" id="UP000006163">
    <property type="component" value="Plasmid VS116_lp25"/>
</dbReference>
<accession>C0R8S9</accession>
<protein>
    <submittedName>
        <fullName evidence="1">Uncharacterized protein</fullName>
    </submittedName>
</protein>
<organism evidence="1 2">
    <name type="scientific">Borreliella valaisiana VS116</name>
    <dbReference type="NCBI Taxonomy" id="445987"/>
    <lineage>
        <taxon>Bacteria</taxon>
        <taxon>Pseudomonadati</taxon>
        <taxon>Spirochaetota</taxon>
        <taxon>Spirochaetia</taxon>
        <taxon>Spirochaetales</taxon>
        <taxon>Borreliaceae</taxon>
        <taxon>Borreliella</taxon>
    </lineage>
</organism>
<dbReference type="EMBL" id="CP001437">
    <property type="protein sequence ID" value="ACN52849.1"/>
    <property type="molecule type" value="Genomic_DNA"/>
</dbReference>
<evidence type="ECO:0000313" key="1">
    <source>
        <dbReference type="EMBL" id="ACN52849.1"/>
    </source>
</evidence>
<name>C0R8S9_BORVA</name>
<gene>
    <name evidence="1" type="ORF">BVAVS116_E0048</name>
</gene>
<geneLocation type="plasmid" evidence="1 2">
    <name>VS116_lp25</name>
</geneLocation>
<evidence type="ECO:0000313" key="2">
    <source>
        <dbReference type="Proteomes" id="UP000006163"/>
    </source>
</evidence>
<keyword evidence="2" id="KW-1185">Reference proteome</keyword>
<proteinExistence type="predicted"/>